<comment type="caution">
    <text evidence="9">The sequence shown here is derived from an EMBL/GenBank/DDBJ whole genome shotgun (WGS) entry which is preliminary data.</text>
</comment>
<dbReference type="Proteomes" id="UP000826271">
    <property type="component" value="Unassembled WGS sequence"/>
</dbReference>
<protein>
    <recommendedName>
        <fullName evidence="8">RRM domain-containing protein</fullName>
    </recommendedName>
</protein>
<feature type="domain" description="RRM" evidence="8">
    <location>
        <begin position="139"/>
        <end position="217"/>
    </location>
</feature>
<feature type="domain" description="RRM" evidence="8">
    <location>
        <begin position="54"/>
        <end position="128"/>
    </location>
</feature>
<dbReference type="PANTHER" id="PTHR47640">
    <property type="entry name" value="TRNA SELENOCYSTEINE 1-ASSOCIATED PROTEIN 1-RELATED-RELATED"/>
    <property type="match status" value="1"/>
</dbReference>
<dbReference type="InterPro" id="IPR012677">
    <property type="entry name" value="Nucleotide-bd_a/b_plait_sf"/>
</dbReference>
<sequence>MQNQRLKQQQHQALMQQALLQQQSLYHPGLLAAPQIEPIPSGNLPPGFDPNTCRSVYVGNVHTQVTEPLLQEVFASTGPVEGCKLVRKEKSSYGFIHYFDRRSAALAILTLNGRHLFGQPIKVNWAYASGQREDTSSHFNIFVGDLSPEVTDAMLFACFSVYPSCSDARVMWDQKTGRSRGFGFVSFRNQQDAQGAINDLTGKWLGSRQIRCNWAAKGAGTSDDKQNSDAKSVVELTTGSSEDVKEAANSDAPENNPQYTTVYVGNLAPEVAQVDLHRHFHALGAGSIEEVRVQRDKGFGFVRYSTHAEAAMAISMGNTQSFLCGKQIKCSWGNKPTPPGTSSNPLLPPAPGPLAGFSAADLLAYERQLAMSKMSGVHALMHPQGQHPLKQASMGMGAGASQAIYDGGFQNVAAAQQLMYYQ</sequence>
<keyword evidence="2" id="KW-0507">mRNA processing</keyword>
<evidence type="ECO:0000313" key="9">
    <source>
        <dbReference type="EMBL" id="KAG8388432.1"/>
    </source>
</evidence>
<comment type="subcellular location">
    <subcellularLocation>
        <location evidence="1">Nucleus</location>
    </subcellularLocation>
</comment>
<evidence type="ECO:0000256" key="6">
    <source>
        <dbReference type="PROSITE-ProRule" id="PRU00176"/>
    </source>
</evidence>
<keyword evidence="4 6" id="KW-0694">RNA-binding</keyword>
<dbReference type="SMART" id="SM00360">
    <property type="entry name" value="RRM"/>
    <property type="match status" value="3"/>
</dbReference>
<dbReference type="PANTHER" id="PTHR47640:SF72">
    <property type="entry name" value="OLIGOURIDYLATE-BINDING PROTEIN 1B"/>
    <property type="match status" value="1"/>
</dbReference>
<dbReference type="InterPro" id="IPR000504">
    <property type="entry name" value="RRM_dom"/>
</dbReference>
<evidence type="ECO:0000256" key="4">
    <source>
        <dbReference type="ARBA" id="ARBA00022884"/>
    </source>
</evidence>
<gene>
    <name evidence="9" type="ORF">BUALT_Bualt02G0125300</name>
</gene>
<dbReference type="InterPro" id="IPR035979">
    <property type="entry name" value="RBD_domain_sf"/>
</dbReference>
<reference evidence="9" key="1">
    <citation type="submission" date="2019-10" db="EMBL/GenBank/DDBJ databases">
        <authorList>
            <person name="Zhang R."/>
            <person name="Pan Y."/>
            <person name="Wang J."/>
            <person name="Ma R."/>
            <person name="Yu S."/>
        </authorList>
    </citation>
    <scope>NUCLEOTIDE SEQUENCE</scope>
    <source>
        <strain evidence="9">LA-IB0</strain>
        <tissue evidence="9">Leaf</tissue>
    </source>
</reference>
<dbReference type="SUPFAM" id="SSF54928">
    <property type="entry name" value="RNA-binding domain, RBD"/>
    <property type="match status" value="3"/>
</dbReference>
<keyword evidence="10" id="KW-1185">Reference proteome</keyword>
<evidence type="ECO:0000259" key="8">
    <source>
        <dbReference type="PROSITE" id="PS50102"/>
    </source>
</evidence>
<proteinExistence type="predicted"/>
<name>A0AAV6Y7N1_9LAMI</name>
<evidence type="ECO:0000256" key="2">
    <source>
        <dbReference type="ARBA" id="ARBA00022664"/>
    </source>
</evidence>
<feature type="domain" description="RRM" evidence="8">
    <location>
        <begin position="260"/>
        <end position="335"/>
    </location>
</feature>
<organism evidence="9 10">
    <name type="scientific">Buddleja alternifolia</name>
    <dbReference type="NCBI Taxonomy" id="168488"/>
    <lineage>
        <taxon>Eukaryota</taxon>
        <taxon>Viridiplantae</taxon>
        <taxon>Streptophyta</taxon>
        <taxon>Embryophyta</taxon>
        <taxon>Tracheophyta</taxon>
        <taxon>Spermatophyta</taxon>
        <taxon>Magnoliopsida</taxon>
        <taxon>eudicotyledons</taxon>
        <taxon>Gunneridae</taxon>
        <taxon>Pentapetalae</taxon>
        <taxon>asterids</taxon>
        <taxon>lamiids</taxon>
        <taxon>Lamiales</taxon>
        <taxon>Scrophulariaceae</taxon>
        <taxon>Buddlejeae</taxon>
        <taxon>Buddleja</taxon>
    </lineage>
</organism>
<evidence type="ECO:0000256" key="3">
    <source>
        <dbReference type="ARBA" id="ARBA00022737"/>
    </source>
</evidence>
<feature type="region of interest" description="Disordered" evidence="7">
    <location>
        <begin position="217"/>
        <end position="257"/>
    </location>
</feature>
<evidence type="ECO:0000256" key="5">
    <source>
        <dbReference type="ARBA" id="ARBA00023242"/>
    </source>
</evidence>
<dbReference type="CDD" id="cd12619">
    <property type="entry name" value="RRM2_PUB1"/>
    <property type="match status" value="1"/>
</dbReference>
<dbReference type="GO" id="GO:0003729">
    <property type="term" value="F:mRNA binding"/>
    <property type="evidence" value="ECO:0007669"/>
    <property type="project" value="InterPro"/>
</dbReference>
<dbReference type="Gene3D" id="3.30.70.330">
    <property type="match status" value="3"/>
</dbReference>
<dbReference type="Pfam" id="PF00076">
    <property type="entry name" value="RRM_1"/>
    <property type="match status" value="3"/>
</dbReference>
<dbReference type="EMBL" id="WHWC01000002">
    <property type="protein sequence ID" value="KAG8388432.1"/>
    <property type="molecule type" value="Genomic_DNA"/>
</dbReference>
<dbReference type="PROSITE" id="PS50102">
    <property type="entry name" value="RRM"/>
    <property type="match status" value="3"/>
</dbReference>
<evidence type="ECO:0000313" key="10">
    <source>
        <dbReference type="Proteomes" id="UP000826271"/>
    </source>
</evidence>
<dbReference type="AlphaFoldDB" id="A0AAV6Y7N1"/>
<dbReference type="FunFam" id="3.30.70.330:FF:000275">
    <property type="entry name" value="oligouridylate-binding protein 1B-like isoform X2"/>
    <property type="match status" value="1"/>
</dbReference>
<dbReference type="GO" id="GO:0005829">
    <property type="term" value="C:cytosol"/>
    <property type="evidence" value="ECO:0007669"/>
    <property type="project" value="TreeGrafter"/>
</dbReference>
<accession>A0AAV6Y7N1</accession>
<dbReference type="CDD" id="cd12614">
    <property type="entry name" value="RRM1_PUB1"/>
    <property type="match status" value="1"/>
</dbReference>
<keyword evidence="5" id="KW-0539">Nucleus</keyword>
<dbReference type="FunFam" id="3.30.70.330:FF:000256">
    <property type="entry name" value="oligouridylate-binding protein 1-like isoform X2"/>
    <property type="match status" value="1"/>
</dbReference>
<evidence type="ECO:0000256" key="7">
    <source>
        <dbReference type="SAM" id="MobiDB-lite"/>
    </source>
</evidence>
<dbReference type="GO" id="GO:0006397">
    <property type="term" value="P:mRNA processing"/>
    <property type="evidence" value="ECO:0007669"/>
    <property type="project" value="UniProtKB-KW"/>
</dbReference>
<evidence type="ECO:0000256" key="1">
    <source>
        <dbReference type="ARBA" id="ARBA00004123"/>
    </source>
</evidence>
<dbReference type="GO" id="GO:0005634">
    <property type="term" value="C:nucleus"/>
    <property type="evidence" value="ECO:0007669"/>
    <property type="project" value="UniProtKB-SubCell"/>
</dbReference>
<keyword evidence="3" id="KW-0677">Repeat</keyword>
<dbReference type="InterPro" id="IPR050825">
    <property type="entry name" value="RBM42_RBP45_47-like"/>
</dbReference>
<dbReference type="FunFam" id="3.30.70.330:FF:000191">
    <property type="entry name" value="Oligouridylate-binding protein 1C"/>
    <property type="match status" value="1"/>
</dbReference>